<evidence type="ECO:0000256" key="5">
    <source>
        <dbReference type="ARBA" id="ARBA00022670"/>
    </source>
</evidence>
<dbReference type="SUPFAM" id="SSF56112">
    <property type="entry name" value="Protein kinase-like (PK-like)"/>
    <property type="match status" value="1"/>
</dbReference>
<comment type="similarity">
    <text evidence="2">Belongs to the protein kinase superfamily. CMGC Ser/Thr protein kinase family. CDC2/CDKX subfamily.</text>
</comment>
<dbReference type="AlphaFoldDB" id="A0AAV1CG91"/>
<dbReference type="SUPFAM" id="SSF54001">
    <property type="entry name" value="Cysteine proteinases"/>
    <property type="match status" value="1"/>
</dbReference>
<reference evidence="13" key="1">
    <citation type="submission" date="2023-03" db="EMBL/GenBank/DDBJ databases">
        <authorList>
            <person name="Julca I."/>
        </authorList>
    </citation>
    <scope>NUCLEOTIDE SEQUENCE</scope>
</reference>
<keyword evidence="8" id="KW-0418">Kinase</keyword>
<dbReference type="PROSITE" id="PS50011">
    <property type="entry name" value="PROTEIN_KINASE_DOM"/>
    <property type="match status" value="1"/>
</dbReference>
<evidence type="ECO:0000256" key="3">
    <source>
        <dbReference type="ARBA" id="ARBA00012409"/>
    </source>
</evidence>
<dbReference type="PANTHER" id="PTHR24056">
    <property type="entry name" value="CELL DIVISION PROTEIN KINASE"/>
    <property type="match status" value="1"/>
</dbReference>
<feature type="compositionally biased region" description="Basic residues" evidence="11">
    <location>
        <begin position="385"/>
        <end position="394"/>
    </location>
</feature>
<evidence type="ECO:0000256" key="9">
    <source>
        <dbReference type="ARBA" id="ARBA00022801"/>
    </source>
</evidence>
<dbReference type="PROSITE" id="PS00108">
    <property type="entry name" value="PROTEIN_KINASE_ST"/>
    <property type="match status" value="1"/>
</dbReference>
<dbReference type="GO" id="GO:0008234">
    <property type="term" value="F:cysteine-type peptidase activity"/>
    <property type="evidence" value="ECO:0007669"/>
    <property type="project" value="InterPro"/>
</dbReference>
<dbReference type="EMBL" id="OX459119">
    <property type="protein sequence ID" value="CAI9094729.1"/>
    <property type="molecule type" value="Genomic_DNA"/>
</dbReference>
<dbReference type="PANTHER" id="PTHR24056:SF0">
    <property type="entry name" value="CYCLIN-DEPENDENT KINASE 7"/>
    <property type="match status" value="1"/>
</dbReference>
<evidence type="ECO:0000256" key="2">
    <source>
        <dbReference type="ARBA" id="ARBA00006485"/>
    </source>
</evidence>
<evidence type="ECO:0000256" key="11">
    <source>
        <dbReference type="SAM" id="MobiDB-lite"/>
    </source>
</evidence>
<evidence type="ECO:0000256" key="1">
    <source>
        <dbReference type="ARBA" id="ARBA00005234"/>
    </source>
</evidence>
<keyword evidence="7" id="KW-0547">Nucleotide-binding</keyword>
<dbReference type="GO" id="GO:0006508">
    <property type="term" value="P:proteolysis"/>
    <property type="evidence" value="ECO:0007669"/>
    <property type="project" value="UniProtKB-KW"/>
</dbReference>
<feature type="domain" description="Protein kinase" evidence="12">
    <location>
        <begin position="1"/>
        <end position="268"/>
    </location>
</feature>
<keyword evidence="6" id="KW-0808">Transferase</keyword>
<evidence type="ECO:0000256" key="4">
    <source>
        <dbReference type="ARBA" id="ARBA00022527"/>
    </source>
</evidence>
<evidence type="ECO:0000256" key="10">
    <source>
        <dbReference type="ARBA" id="ARBA00022840"/>
    </source>
</evidence>
<dbReference type="GO" id="GO:0070985">
    <property type="term" value="C:transcription factor TFIIK complex"/>
    <property type="evidence" value="ECO:0007669"/>
    <property type="project" value="TreeGrafter"/>
</dbReference>
<keyword evidence="10" id="KW-0067">ATP-binding</keyword>
<keyword evidence="4" id="KW-0723">Serine/threonine-protein kinase</keyword>
<dbReference type="Gene3D" id="3.30.200.20">
    <property type="entry name" value="Phosphorylase Kinase, domain 1"/>
    <property type="match status" value="1"/>
</dbReference>
<dbReference type="InterPro" id="IPR050108">
    <property type="entry name" value="CDK"/>
</dbReference>
<accession>A0AAV1CG91</accession>
<protein>
    <recommendedName>
        <fullName evidence="3">[RNA-polymerase]-subunit kinase</fullName>
        <ecNumber evidence="3">2.7.11.23</ecNumber>
    </recommendedName>
</protein>
<keyword evidence="5" id="KW-0645">Protease</keyword>
<evidence type="ECO:0000259" key="12">
    <source>
        <dbReference type="PROSITE" id="PS50011"/>
    </source>
</evidence>
<evidence type="ECO:0000256" key="8">
    <source>
        <dbReference type="ARBA" id="ARBA00022777"/>
    </source>
</evidence>
<dbReference type="Gene3D" id="1.10.510.10">
    <property type="entry name" value="Transferase(Phosphotransferase) domain 1"/>
    <property type="match status" value="1"/>
</dbReference>
<dbReference type="GO" id="GO:0045944">
    <property type="term" value="P:positive regulation of transcription by RNA polymerase II"/>
    <property type="evidence" value="ECO:0007669"/>
    <property type="project" value="TreeGrafter"/>
</dbReference>
<dbReference type="FunFam" id="1.10.510.10:FF:000624">
    <property type="entry name" value="Mitogen-activated protein kinase"/>
    <property type="match status" value="1"/>
</dbReference>
<dbReference type="GO" id="GO:0005737">
    <property type="term" value="C:cytoplasm"/>
    <property type="evidence" value="ECO:0007669"/>
    <property type="project" value="TreeGrafter"/>
</dbReference>
<dbReference type="Pfam" id="PF02902">
    <property type="entry name" value="Peptidase_C48"/>
    <property type="match status" value="1"/>
</dbReference>
<keyword evidence="9" id="KW-0378">Hydrolase</keyword>
<keyword evidence="14" id="KW-1185">Reference proteome</keyword>
<dbReference type="InterPro" id="IPR011009">
    <property type="entry name" value="Kinase-like_dom_sf"/>
</dbReference>
<dbReference type="EC" id="2.7.11.23" evidence="3"/>
<dbReference type="SMART" id="SM00220">
    <property type="entry name" value="S_TKc"/>
    <property type="match status" value="1"/>
</dbReference>
<evidence type="ECO:0000313" key="13">
    <source>
        <dbReference type="EMBL" id="CAI9094729.1"/>
    </source>
</evidence>
<dbReference type="Pfam" id="PF00069">
    <property type="entry name" value="Pkinase"/>
    <property type="match status" value="1"/>
</dbReference>
<dbReference type="GO" id="GO:0004693">
    <property type="term" value="F:cyclin-dependent protein serine/threonine kinase activity"/>
    <property type="evidence" value="ECO:0007669"/>
    <property type="project" value="TreeGrafter"/>
</dbReference>
<gene>
    <name evidence="13" type="ORF">OLC1_LOCUS5832</name>
</gene>
<dbReference type="GO" id="GO:0005524">
    <property type="term" value="F:ATP binding"/>
    <property type="evidence" value="ECO:0007669"/>
    <property type="project" value="UniProtKB-KW"/>
</dbReference>
<feature type="region of interest" description="Disordered" evidence="11">
    <location>
        <begin position="385"/>
        <end position="407"/>
    </location>
</feature>
<dbReference type="Gene3D" id="3.40.395.10">
    <property type="entry name" value="Adenoviral Proteinase, Chain A"/>
    <property type="match status" value="1"/>
</dbReference>
<dbReference type="InterPro" id="IPR003653">
    <property type="entry name" value="Peptidase_C48_C"/>
</dbReference>
<dbReference type="Proteomes" id="UP001161247">
    <property type="component" value="Chromosome 2"/>
</dbReference>
<dbReference type="InterPro" id="IPR038765">
    <property type="entry name" value="Papain-like_cys_pep_sf"/>
</dbReference>
<comment type="similarity">
    <text evidence="1">Belongs to the peptidase C48 family.</text>
</comment>
<dbReference type="GO" id="GO:0008353">
    <property type="term" value="F:RNA polymerase II CTD heptapeptide repeat kinase activity"/>
    <property type="evidence" value="ECO:0007669"/>
    <property type="project" value="UniProtKB-EC"/>
</dbReference>
<sequence>MEIIYLALQTRQTVVIKKIRIGKQTEGFKITDLKEINLLKELKDSNIVELIDVFPHKGSLNVVFEFMEKDLGGVIRDRNIVLSATDIRSYIQMTLKGLASGHKKGILYLDLKPDNLLIGPRGQLKLAGFGLAWIFGSPDKIFGHQVFGRWYRAPELLFGSNQYGPSVDMWAAACIFAELLLQRPFMQGNSDIDQLGKIFAAFGTPKPSQQSGMMYLPHFLEYKDVARQPLRTLFPMATDDALDLLSKMFTYDPETRISAQAALQYRYFSSGPLSMEPDSLPRLAQEKDAYNPQDGPAILSTGWSTELNLQDGPNHLAPPRKSRRVMPNPEFLLSANLGESTKYTTLEKAPILSLSEFLGIRSKQFVSPSSISTMKQLERSYNLHHTSKSKSLKVKSKEPKDATAKKMSCPELVEADIKFIEMDQSWNETNDEKVMNTLAAQVQTLKVNNKGSKDATAKTKSCSEWEEADVCIIGTKIVKDEKVINTSKAPPLCKEKVIFTTSSPLKEAEPFDENAPYCEYHDVFGHGFDHCPQALLKCDFCNRGCHSRSQCAELRVAEGNLEAEPTVNMQDVIKEISGYFDRPQQKVIQYVFNEGDSLECLAEIYMETVTRASLVTLKPEGWLNSEEELKSDVRDDKMFIPINDGGRYWYGCMINFEERRVSMLDSMASSCDQRKALVVKMVKVLKDVLEIGFGNTYKGNIISFPIEVPDWLPKQRNW</sequence>
<dbReference type="InterPro" id="IPR000719">
    <property type="entry name" value="Prot_kinase_dom"/>
</dbReference>
<dbReference type="InterPro" id="IPR008271">
    <property type="entry name" value="Ser/Thr_kinase_AS"/>
</dbReference>
<feature type="compositionally biased region" description="Basic and acidic residues" evidence="11">
    <location>
        <begin position="395"/>
        <end position="404"/>
    </location>
</feature>
<proteinExistence type="inferred from homology"/>
<evidence type="ECO:0000256" key="7">
    <source>
        <dbReference type="ARBA" id="ARBA00022741"/>
    </source>
</evidence>
<evidence type="ECO:0000256" key="6">
    <source>
        <dbReference type="ARBA" id="ARBA00022679"/>
    </source>
</evidence>
<evidence type="ECO:0000313" key="14">
    <source>
        <dbReference type="Proteomes" id="UP001161247"/>
    </source>
</evidence>
<organism evidence="13 14">
    <name type="scientific">Oldenlandia corymbosa var. corymbosa</name>
    <dbReference type="NCBI Taxonomy" id="529605"/>
    <lineage>
        <taxon>Eukaryota</taxon>
        <taxon>Viridiplantae</taxon>
        <taxon>Streptophyta</taxon>
        <taxon>Embryophyta</taxon>
        <taxon>Tracheophyta</taxon>
        <taxon>Spermatophyta</taxon>
        <taxon>Magnoliopsida</taxon>
        <taxon>eudicotyledons</taxon>
        <taxon>Gunneridae</taxon>
        <taxon>Pentapetalae</taxon>
        <taxon>asterids</taxon>
        <taxon>lamiids</taxon>
        <taxon>Gentianales</taxon>
        <taxon>Rubiaceae</taxon>
        <taxon>Rubioideae</taxon>
        <taxon>Spermacoceae</taxon>
        <taxon>Hedyotis-Oldenlandia complex</taxon>
        <taxon>Oldenlandia</taxon>
    </lineage>
</organism>
<name>A0AAV1CG91_OLDCO</name>